<name>A0A6A6BPC8_9PEZI</name>
<dbReference type="GeneID" id="54300356"/>
<reference evidence="2" key="1">
    <citation type="journal article" date="2020" name="Stud. Mycol.">
        <title>101 Dothideomycetes genomes: a test case for predicting lifestyles and emergence of pathogens.</title>
        <authorList>
            <person name="Haridas S."/>
            <person name="Albert R."/>
            <person name="Binder M."/>
            <person name="Bloem J."/>
            <person name="Labutti K."/>
            <person name="Salamov A."/>
            <person name="Andreopoulos B."/>
            <person name="Baker S."/>
            <person name="Barry K."/>
            <person name="Bills G."/>
            <person name="Bluhm B."/>
            <person name="Cannon C."/>
            <person name="Castanera R."/>
            <person name="Culley D."/>
            <person name="Daum C."/>
            <person name="Ezra D."/>
            <person name="Gonzalez J."/>
            <person name="Henrissat B."/>
            <person name="Kuo A."/>
            <person name="Liang C."/>
            <person name="Lipzen A."/>
            <person name="Lutzoni F."/>
            <person name="Magnuson J."/>
            <person name="Mondo S."/>
            <person name="Nolan M."/>
            <person name="Ohm R."/>
            <person name="Pangilinan J."/>
            <person name="Park H.-J."/>
            <person name="Ramirez L."/>
            <person name="Alfaro M."/>
            <person name="Sun H."/>
            <person name="Tritt A."/>
            <person name="Yoshinaga Y."/>
            <person name="Zwiers L.-H."/>
            <person name="Turgeon B."/>
            <person name="Goodwin S."/>
            <person name="Spatafora J."/>
            <person name="Crous P."/>
            <person name="Grigoriev I."/>
        </authorList>
    </citation>
    <scope>NUCLEOTIDE SEQUENCE</scope>
    <source>
        <strain evidence="2">CBS 121167</strain>
    </source>
</reference>
<feature type="compositionally biased region" description="Polar residues" evidence="1">
    <location>
        <begin position="101"/>
        <end position="117"/>
    </location>
</feature>
<accession>A0A6A6BPC8</accession>
<feature type="compositionally biased region" description="Pro residues" evidence="1">
    <location>
        <begin position="143"/>
        <end position="152"/>
    </location>
</feature>
<evidence type="ECO:0000256" key="1">
    <source>
        <dbReference type="SAM" id="MobiDB-lite"/>
    </source>
</evidence>
<feature type="compositionally biased region" description="Basic residues" evidence="1">
    <location>
        <begin position="70"/>
        <end position="96"/>
    </location>
</feature>
<feature type="compositionally biased region" description="Low complexity" evidence="1">
    <location>
        <begin position="118"/>
        <end position="133"/>
    </location>
</feature>
<evidence type="ECO:0000313" key="3">
    <source>
        <dbReference type="Proteomes" id="UP000799438"/>
    </source>
</evidence>
<feature type="region of interest" description="Disordered" evidence="1">
    <location>
        <begin position="24"/>
        <end position="152"/>
    </location>
</feature>
<dbReference type="RefSeq" id="XP_033401692.1">
    <property type="nucleotide sequence ID" value="XM_033542859.1"/>
</dbReference>
<dbReference type="AlphaFoldDB" id="A0A6A6BPC8"/>
<organism evidence="2 3">
    <name type="scientific">Aplosporella prunicola CBS 121167</name>
    <dbReference type="NCBI Taxonomy" id="1176127"/>
    <lineage>
        <taxon>Eukaryota</taxon>
        <taxon>Fungi</taxon>
        <taxon>Dikarya</taxon>
        <taxon>Ascomycota</taxon>
        <taxon>Pezizomycotina</taxon>
        <taxon>Dothideomycetes</taxon>
        <taxon>Dothideomycetes incertae sedis</taxon>
        <taxon>Botryosphaeriales</taxon>
        <taxon>Aplosporellaceae</taxon>
        <taxon>Aplosporella</taxon>
    </lineage>
</organism>
<proteinExistence type="predicted"/>
<sequence>MPVPPALTFTHHLTISTIAPNSITKDRVAKTEESSNEKEGQKPCIHFSASPPLYGKGIESSSIHPSMHANKAKQSKAKQSKAKQSKAKQSKAKQSKANKQPTHAAQRNATQAATHLASQSVNQSISQSPNPNSRLPGLKPQTSSPPPHAPML</sequence>
<evidence type="ECO:0000313" key="2">
    <source>
        <dbReference type="EMBL" id="KAF2145980.1"/>
    </source>
</evidence>
<feature type="compositionally biased region" description="Basic and acidic residues" evidence="1">
    <location>
        <begin position="24"/>
        <end position="41"/>
    </location>
</feature>
<keyword evidence="3" id="KW-1185">Reference proteome</keyword>
<dbReference type="Proteomes" id="UP000799438">
    <property type="component" value="Unassembled WGS sequence"/>
</dbReference>
<dbReference type="EMBL" id="ML995476">
    <property type="protein sequence ID" value="KAF2145980.1"/>
    <property type="molecule type" value="Genomic_DNA"/>
</dbReference>
<gene>
    <name evidence="2" type="ORF">K452DRAFT_304979</name>
</gene>
<protein>
    <submittedName>
        <fullName evidence="2">Uncharacterized protein</fullName>
    </submittedName>
</protein>